<keyword evidence="8" id="KW-1185">Reference proteome</keyword>
<dbReference type="GO" id="GO:0005634">
    <property type="term" value="C:nucleus"/>
    <property type="evidence" value="ECO:0007669"/>
    <property type="project" value="UniProtKB-UniRule"/>
</dbReference>
<dbReference type="SMART" id="SM00398">
    <property type="entry name" value="HMG"/>
    <property type="match status" value="2"/>
</dbReference>
<dbReference type="GO" id="GO:0000978">
    <property type="term" value="F:RNA polymerase II cis-regulatory region sequence-specific DNA binding"/>
    <property type="evidence" value="ECO:0007669"/>
    <property type="project" value="TreeGrafter"/>
</dbReference>
<feature type="domain" description="HMG box" evidence="6">
    <location>
        <begin position="290"/>
        <end position="358"/>
    </location>
</feature>
<dbReference type="PROSITE" id="PS50118">
    <property type="entry name" value="HMG_BOX_2"/>
    <property type="match status" value="2"/>
</dbReference>
<protein>
    <recommendedName>
        <fullName evidence="6">HMG box domain-containing protein</fullName>
    </recommendedName>
</protein>
<keyword evidence="1 3" id="KW-0238">DNA-binding</keyword>
<keyword evidence="4" id="KW-0175">Coiled coil</keyword>
<dbReference type="EMBL" id="MCGN01000002">
    <property type="protein sequence ID" value="ORZ01619.1"/>
    <property type="molecule type" value="Genomic_DNA"/>
</dbReference>
<dbReference type="STRING" id="13706.A0A1X2HQL4"/>
<dbReference type="InterPro" id="IPR009071">
    <property type="entry name" value="HMG_box_dom"/>
</dbReference>
<feature type="compositionally biased region" description="Acidic residues" evidence="5">
    <location>
        <begin position="163"/>
        <end position="177"/>
    </location>
</feature>
<dbReference type="GO" id="GO:0001228">
    <property type="term" value="F:DNA-binding transcription activator activity, RNA polymerase II-specific"/>
    <property type="evidence" value="ECO:0007669"/>
    <property type="project" value="TreeGrafter"/>
</dbReference>
<evidence type="ECO:0000256" key="3">
    <source>
        <dbReference type="PROSITE-ProRule" id="PRU00267"/>
    </source>
</evidence>
<feature type="compositionally biased region" description="Acidic residues" evidence="5">
    <location>
        <begin position="185"/>
        <end position="204"/>
    </location>
</feature>
<dbReference type="GO" id="GO:0030154">
    <property type="term" value="P:cell differentiation"/>
    <property type="evidence" value="ECO:0007669"/>
    <property type="project" value="TreeGrafter"/>
</dbReference>
<evidence type="ECO:0000313" key="7">
    <source>
        <dbReference type="EMBL" id="ORZ01619.1"/>
    </source>
</evidence>
<dbReference type="CDD" id="cd00084">
    <property type="entry name" value="HMG-box_SF"/>
    <property type="match status" value="2"/>
</dbReference>
<dbReference type="InterPro" id="IPR050140">
    <property type="entry name" value="SRY-related_HMG-box_TF-like"/>
</dbReference>
<feature type="domain" description="HMG box" evidence="6">
    <location>
        <begin position="219"/>
        <end position="286"/>
    </location>
</feature>
<evidence type="ECO:0000256" key="2">
    <source>
        <dbReference type="ARBA" id="ARBA00023163"/>
    </source>
</evidence>
<dbReference type="Gene3D" id="1.10.30.10">
    <property type="entry name" value="High mobility group box domain"/>
    <property type="match status" value="2"/>
</dbReference>
<evidence type="ECO:0000259" key="6">
    <source>
        <dbReference type="PROSITE" id="PS50118"/>
    </source>
</evidence>
<organism evidence="7 8">
    <name type="scientific">Syncephalastrum racemosum</name>
    <name type="common">Filamentous fungus</name>
    <dbReference type="NCBI Taxonomy" id="13706"/>
    <lineage>
        <taxon>Eukaryota</taxon>
        <taxon>Fungi</taxon>
        <taxon>Fungi incertae sedis</taxon>
        <taxon>Mucoromycota</taxon>
        <taxon>Mucoromycotina</taxon>
        <taxon>Mucoromycetes</taxon>
        <taxon>Mucorales</taxon>
        <taxon>Syncephalastraceae</taxon>
        <taxon>Syncephalastrum</taxon>
    </lineage>
</organism>
<feature type="compositionally biased region" description="Basic and acidic residues" evidence="5">
    <location>
        <begin position="25"/>
        <end position="39"/>
    </location>
</feature>
<feature type="region of interest" description="Disordered" evidence="5">
    <location>
        <begin position="12"/>
        <end position="91"/>
    </location>
</feature>
<name>A0A1X2HQL4_SYNRA</name>
<feature type="DNA-binding region" description="HMG box" evidence="3">
    <location>
        <begin position="290"/>
        <end position="358"/>
    </location>
</feature>
<sequence>MPQENILAFVNRMRSNLDEPNSVSVKKETELPADTKENRQTTLKSESTKRTRKRAITEAASDEEDMFSPGEHASRSLSPPATRRNQKHKDTAWEIIERIKADIQRLRDLNAGYNTWEDIRDALSMEYSFGTGGVSSGISRAKKPRAAKAGRGQAKASTPLSEANEDDQAAPEADDDLFSLFSDSGNEEDPIKEEASTDEEEEDEKPSRRKKQVTNIRRPANRFNLYVIFNKMMRKKIAEENPDLDRHMLSRLVSERYRAMTPEEKENLLAMRQEGLNTLSKQLNYRPRNQRTPPQPYILYNKEESRKLAQEHPEYTLKDRNAILSARWKAMSAEEKDVYTQRSKALQAEFMADPANKEFLEKLRQERLQKAELRRKARALQAQS</sequence>
<feature type="DNA-binding region" description="HMG box" evidence="3">
    <location>
        <begin position="219"/>
        <end position="286"/>
    </location>
</feature>
<dbReference type="OrthoDB" id="6247875at2759"/>
<dbReference type="InParanoid" id="A0A1X2HQL4"/>
<evidence type="ECO:0000256" key="5">
    <source>
        <dbReference type="SAM" id="MobiDB-lite"/>
    </source>
</evidence>
<keyword evidence="2" id="KW-0804">Transcription</keyword>
<dbReference type="InterPro" id="IPR036910">
    <property type="entry name" value="HMG_box_dom_sf"/>
</dbReference>
<reference evidence="7 8" key="1">
    <citation type="submission" date="2016-07" db="EMBL/GenBank/DDBJ databases">
        <title>Pervasive Adenine N6-methylation of Active Genes in Fungi.</title>
        <authorList>
            <consortium name="DOE Joint Genome Institute"/>
            <person name="Mondo S.J."/>
            <person name="Dannebaum R.O."/>
            <person name="Kuo R.C."/>
            <person name="Labutti K."/>
            <person name="Haridas S."/>
            <person name="Kuo A."/>
            <person name="Salamov A."/>
            <person name="Ahrendt S.R."/>
            <person name="Lipzen A."/>
            <person name="Sullivan W."/>
            <person name="Andreopoulos W.B."/>
            <person name="Clum A."/>
            <person name="Lindquist E."/>
            <person name="Daum C."/>
            <person name="Ramamoorthy G.K."/>
            <person name="Gryganskyi A."/>
            <person name="Culley D."/>
            <person name="Magnuson J.K."/>
            <person name="James T.Y."/>
            <person name="O'Malley M.A."/>
            <person name="Stajich J.E."/>
            <person name="Spatafora J.W."/>
            <person name="Visel A."/>
            <person name="Grigoriev I.V."/>
        </authorList>
    </citation>
    <scope>NUCLEOTIDE SEQUENCE [LARGE SCALE GENOMIC DNA]</scope>
    <source>
        <strain evidence="7 8">NRRL 2496</strain>
    </source>
</reference>
<gene>
    <name evidence="7" type="ORF">BCR43DRAFT_522439</name>
</gene>
<dbReference type="Proteomes" id="UP000242180">
    <property type="component" value="Unassembled WGS sequence"/>
</dbReference>
<comment type="caution">
    <text evidence="7">The sequence shown here is derived from an EMBL/GenBank/DDBJ whole genome shotgun (WGS) entry which is preliminary data.</text>
</comment>
<evidence type="ECO:0000256" key="1">
    <source>
        <dbReference type="ARBA" id="ARBA00023125"/>
    </source>
</evidence>
<dbReference type="PANTHER" id="PTHR10270:SF161">
    <property type="entry name" value="SEX-DETERMINING REGION Y PROTEIN"/>
    <property type="match status" value="1"/>
</dbReference>
<feature type="coiled-coil region" evidence="4">
    <location>
        <begin position="356"/>
        <end position="383"/>
    </location>
</feature>
<dbReference type="PANTHER" id="PTHR10270">
    <property type="entry name" value="SOX TRANSCRIPTION FACTOR"/>
    <property type="match status" value="1"/>
</dbReference>
<dbReference type="AlphaFoldDB" id="A0A1X2HQL4"/>
<feature type="region of interest" description="Disordered" evidence="5">
    <location>
        <begin position="131"/>
        <end position="216"/>
    </location>
</feature>
<evidence type="ECO:0000313" key="8">
    <source>
        <dbReference type="Proteomes" id="UP000242180"/>
    </source>
</evidence>
<accession>A0A1X2HQL4</accession>
<evidence type="ECO:0000256" key="4">
    <source>
        <dbReference type="SAM" id="Coils"/>
    </source>
</evidence>
<proteinExistence type="predicted"/>
<keyword evidence="3" id="KW-0539">Nucleus</keyword>
<dbReference type="SUPFAM" id="SSF47095">
    <property type="entry name" value="HMG-box"/>
    <property type="match status" value="2"/>
</dbReference>
<dbReference type="Pfam" id="PF00505">
    <property type="entry name" value="HMG_box"/>
    <property type="match status" value="2"/>
</dbReference>